<dbReference type="Proteomes" id="UP000326924">
    <property type="component" value="Unassembled WGS sequence"/>
</dbReference>
<evidence type="ECO:0000313" key="3">
    <source>
        <dbReference type="EMBL" id="KAA8904817.1"/>
    </source>
</evidence>
<feature type="transmembrane region" description="Helical" evidence="1">
    <location>
        <begin position="72"/>
        <end position="96"/>
    </location>
</feature>
<keyword evidence="2" id="KW-0732">Signal</keyword>
<name>A0A5J5EVR0_9PEZI</name>
<evidence type="ECO:0000256" key="2">
    <source>
        <dbReference type="SAM" id="SignalP"/>
    </source>
</evidence>
<proteinExistence type="predicted"/>
<reference evidence="3 4" key="1">
    <citation type="submission" date="2019-09" db="EMBL/GenBank/DDBJ databases">
        <title>Draft genome of the ectomycorrhizal ascomycete Sphaerosporella brunnea.</title>
        <authorList>
            <consortium name="DOE Joint Genome Institute"/>
            <person name="Benucci G.M."/>
            <person name="Marozzi G."/>
            <person name="Antonielli L."/>
            <person name="Sanchez S."/>
            <person name="Marco P."/>
            <person name="Wang X."/>
            <person name="Falini L.B."/>
            <person name="Barry K."/>
            <person name="Haridas S."/>
            <person name="Lipzen A."/>
            <person name="Labutti K."/>
            <person name="Grigoriev I.V."/>
            <person name="Murat C."/>
            <person name="Martin F."/>
            <person name="Albertini E."/>
            <person name="Donnini D."/>
            <person name="Bonito G."/>
        </authorList>
    </citation>
    <scope>NUCLEOTIDE SEQUENCE [LARGE SCALE GENOMIC DNA]</scope>
    <source>
        <strain evidence="3 4">Sb_GMNB300</strain>
    </source>
</reference>
<protein>
    <submittedName>
        <fullName evidence="3">Uncharacterized protein</fullName>
    </submittedName>
</protein>
<accession>A0A5J5EVR0</accession>
<keyword evidence="1" id="KW-0812">Transmembrane</keyword>
<dbReference type="EMBL" id="VXIS01000104">
    <property type="protein sequence ID" value="KAA8904817.1"/>
    <property type="molecule type" value="Genomic_DNA"/>
</dbReference>
<sequence length="153" mass="18158">MRAAIFLLLQVLAFIWAVPSSILLRLPLCIPLSIVGQRFFSEDKHRLWLHRCVIPSFQILFWKVYPQDPLVVYPYVLGMLVHFYACTFWLRLLAWIHEEWDDTRRELGKAQADRALLQARMGWQLVMILVKEEERHREVELDVALRGLEMGEI</sequence>
<dbReference type="AlphaFoldDB" id="A0A5J5EVR0"/>
<gene>
    <name evidence="3" type="ORF">FN846DRAFT_20366</name>
</gene>
<keyword evidence="1" id="KW-0472">Membrane</keyword>
<evidence type="ECO:0000313" key="4">
    <source>
        <dbReference type="Proteomes" id="UP000326924"/>
    </source>
</evidence>
<keyword evidence="1" id="KW-1133">Transmembrane helix</keyword>
<evidence type="ECO:0000256" key="1">
    <source>
        <dbReference type="SAM" id="Phobius"/>
    </source>
</evidence>
<feature type="chain" id="PRO_5023870867" evidence="2">
    <location>
        <begin position="18"/>
        <end position="153"/>
    </location>
</feature>
<dbReference type="InParanoid" id="A0A5J5EVR0"/>
<comment type="caution">
    <text evidence="3">The sequence shown here is derived from an EMBL/GenBank/DDBJ whole genome shotgun (WGS) entry which is preliminary data.</text>
</comment>
<keyword evidence="4" id="KW-1185">Reference proteome</keyword>
<feature type="signal peptide" evidence="2">
    <location>
        <begin position="1"/>
        <end position="17"/>
    </location>
</feature>
<organism evidence="3 4">
    <name type="scientific">Sphaerosporella brunnea</name>
    <dbReference type="NCBI Taxonomy" id="1250544"/>
    <lineage>
        <taxon>Eukaryota</taxon>
        <taxon>Fungi</taxon>
        <taxon>Dikarya</taxon>
        <taxon>Ascomycota</taxon>
        <taxon>Pezizomycotina</taxon>
        <taxon>Pezizomycetes</taxon>
        <taxon>Pezizales</taxon>
        <taxon>Pyronemataceae</taxon>
        <taxon>Sphaerosporella</taxon>
    </lineage>
</organism>